<dbReference type="FunCoup" id="A0A151ZCL3">
    <property type="interactions" value="421"/>
</dbReference>
<evidence type="ECO:0000256" key="2">
    <source>
        <dbReference type="ARBA" id="ARBA00022448"/>
    </source>
</evidence>
<feature type="region of interest" description="Disordered" evidence="6">
    <location>
        <begin position="573"/>
        <end position="619"/>
    </location>
</feature>
<evidence type="ECO:0000256" key="1">
    <source>
        <dbReference type="ARBA" id="ARBA00004170"/>
    </source>
</evidence>
<reference evidence="9 10" key="1">
    <citation type="submission" date="2015-12" db="EMBL/GenBank/DDBJ databases">
        <title>Dictyostelia acquired genes for synthesis and detection of signals that induce cell-type specialization by lateral gene transfer from prokaryotes.</title>
        <authorList>
            <person name="Gloeckner G."/>
            <person name="Schaap P."/>
        </authorList>
    </citation>
    <scope>NUCLEOTIDE SEQUENCE [LARGE SCALE GENOMIC DNA]</scope>
    <source>
        <strain evidence="9 10">TK</strain>
    </source>
</reference>
<dbReference type="InParanoid" id="A0A151ZCL3"/>
<feature type="region of interest" description="Disordered" evidence="6">
    <location>
        <begin position="141"/>
        <end position="165"/>
    </location>
</feature>
<dbReference type="InterPro" id="IPR038425">
    <property type="entry name" value="GAT_sf"/>
</dbReference>
<dbReference type="GO" id="GO:0016020">
    <property type="term" value="C:membrane"/>
    <property type="evidence" value="ECO:0007669"/>
    <property type="project" value="UniProtKB-SubCell"/>
</dbReference>
<dbReference type="GO" id="GO:0043130">
    <property type="term" value="F:ubiquitin binding"/>
    <property type="evidence" value="ECO:0007669"/>
    <property type="project" value="InterPro"/>
</dbReference>
<feature type="compositionally biased region" description="Low complexity" evidence="6">
    <location>
        <begin position="573"/>
        <end position="608"/>
    </location>
</feature>
<feature type="domain" description="VHS" evidence="7">
    <location>
        <begin position="12"/>
        <end position="139"/>
    </location>
</feature>
<feature type="coiled-coil region" evidence="5">
    <location>
        <begin position="260"/>
        <end position="311"/>
    </location>
</feature>
<dbReference type="GO" id="GO:0035091">
    <property type="term" value="F:phosphatidylinositol binding"/>
    <property type="evidence" value="ECO:0007669"/>
    <property type="project" value="InterPro"/>
</dbReference>
<dbReference type="InterPro" id="IPR008942">
    <property type="entry name" value="ENTH_VHS"/>
</dbReference>
<name>A0A151ZCL3_TIELA</name>
<feature type="region of interest" description="Disordered" evidence="6">
    <location>
        <begin position="352"/>
        <end position="436"/>
    </location>
</feature>
<feature type="compositionally biased region" description="Polar residues" evidence="6">
    <location>
        <begin position="216"/>
        <end position="230"/>
    </location>
</feature>
<comment type="subcellular location">
    <subcellularLocation>
        <location evidence="1">Membrane</location>
        <topology evidence="1">Peripheral membrane protein</topology>
    </subcellularLocation>
</comment>
<keyword evidence="10" id="KW-1185">Reference proteome</keyword>
<dbReference type="OrthoDB" id="2018246at2759"/>
<evidence type="ECO:0000256" key="6">
    <source>
        <dbReference type="SAM" id="MobiDB-lite"/>
    </source>
</evidence>
<evidence type="ECO:0000256" key="4">
    <source>
        <dbReference type="ARBA" id="ARBA00023136"/>
    </source>
</evidence>
<dbReference type="Gene3D" id="1.20.58.160">
    <property type="match status" value="1"/>
</dbReference>
<dbReference type="InterPro" id="IPR004152">
    <property type="entry name" value="GAT_dom"/>
</dbReference>
<keyword evidence="3" id="KW-0653">Protein transport</keyword>
<evidence type="ECO:0000313" key="9">
    <source>
        <dbReference type="EMBL" id="KYQ91665.1"/>
    </source>
</evidence>
<dbReference type="GO" id="GO:0043328">
    <property type="term" value="P:protein transport to vacuole involved in ubiquitin-dependent protein catabolic process via the multivesicular body sorting pathway"/>
    <property type="evidence" value="ECO:0007669"/>
    <property type="project" value="InterPro"/>
</dbReference>
<dbReference type="GO" id="GO:0005737">
    <property type="term" value="C:cytoplasm"/>
    <property type="evidence" value="ECO:0007669"/>
    <property type="project" value="UniProtKB-ARBA"/>
</dbReference>
<proteinExistence type="predicted"/>
<dbReference type="Pfam" id="PF00790">
    <property type="entry name" value="VHS"/>
    <property type="match status" value="1"/>
</dbReference>
<feature type="compositionally biased region" description="Low complexity" evidence="6">
    <location>
        <begin position="361"/>
        <end position="398"/>
    </location>
</feature>
<sequence>MAVNPVELVDKATSEYLVQMDWTTCLEICDILNREHIHARNVVRQIIKRLKEKSRVVLLALELSDSLVQNCECTHAYFGDRSYLTELNRIIMNKKTKESVKDKALELTEVWGKAFEKRADLPGFFENYSFIKRSGYKFPPPRPDAPKINFNQQKSPPQQPPNGMYVQQQQIQYPTYPPNAGVVVYPSVPYYTPQQIQQPRPLQPPQPQQPQQQPPKTNNSSGSGPVTQDISSIKGNVTVLSEMISFLNIENEDPSQNELLKELLENCKKSNSRIKEHLESGNISEKDLGPLLALNDEINRALNDYETALKKRQEFVANGSRPVQLPPPKPYQPQPNPILMKHKELEEIDFFKAPDVPPGNPFLLPQQQQQQPPQQPQSNFNPFNPFIQQPQQPQQQPQPFQPQPFIPNSAKSLPNNNNPYGMNNNMNNNSTANNNSNKVDEFDLFISSRHNSPMGKNTVSTTSTNNLLSNSQPIPPPFNSYNQPKPTAPSFTFTPQNNNPNGAMNGTIGSGGGSNGFPMFYNSPNGNANGNISSGNGSNVNNQMVSRPVSGVYPNYGSLDPFIAQPIQAQPYQQNQFMQQQQQLPQQPPMYQQPQFNSNPNFQSNPYQAFSPMNNQNPF</sequence>
<dbReference type="PANTHER" id="PTHR45898:SF4">
    <property type="entry name" value="TARGET OF MYB PROTEIN 1"/>
    <property type="match status" value="1"/>
</dbReference>
<evidence type="ECO:0000256" key="5">
    <source>
        <dbReference type="SAM" id="Coils"/>
    </source>
</evidence>
<feature type="region of interest" description="Disordered" evidence="6">
    <location>
        <begin position="195"/>
        <end position="230"/>
    </location>
</feature>
<keyword evidence="5" id="KW-0175">Coiled coil</keyword>
<comment type="caution">
    <text evidence="9">The sequence shown here is derived from an EMBL/GenBank/DDBJ whole genome shotgun (WGS) entry which is preliminary data.</text>
</comment>
<evidence type="ECO:0000256" key="3">
    <source>
        <dbReference type="ARBA" id="ARBA00022927"/>
    </source>
</evidence>
<evidence type="ECO:0000259" key="8">
    <source>
        <dbReference type="PROSITE" id="PS50909"/>
    </source>
</evidence>
<organism evidence="9 10">
    <name type="scientific">Tieghemostelium lacteum</name>
    <name type="common">Slime mold</name>
    <name type="synonym">Dictyostelium lacteum</name>
    <dbReference type="NCBI Taxonomy" id="361077"/>
    <lineage>
        <taxon>Eukaryota</taxon>
        <taxon>Amoebozoa</taxon>
        <taxon>Evosea</taxon>
        <taxon>Eumycetozoa</taxon>
        <taxon>Dictyostelia</taxon>
        <taxon>Dictyosteliales</taxon>
        <taxon>Raperosteliaceae</taxon>
        <taxon>Tieghemostelium</taxon>
    </lineage>
</organism>
<dbReference type="Gene3D" id="1.25.40.90">
    <property type="match status" value="1"/>
</dbReference>
<dbReference type="OMA" id="NCECTHA"/>
<dbReference type="PROSITE" id="PS50179">
    <property type="entry name" value="VHS"/>
    <property type="match status" value="1"/>
</dbReference>
<dbReference type="AlphaFoldDB" id="A0A151ZCL3"/>
<keyword evidence="4" id="KW-0472">Membrane</keyword>
<dbReference type="SUPFAM" id="SSF48464">
    <property type="entry name" value="ENTH/VHS domain"/>
    <property type="match status" value="1"/>
</dbReference>
<keyword evidence="2" id="KW-0813">Transport</keyword>
<dbReference type="CDD" id="cd03561">
    <property type="entry name" value="VHS"/>
    <property type="match status" value="1"/>
</dbReference>
<dbReference type="STRING" id="361077.A0A151ZCL3"/>
<evidence type="ECO:0000259" key="7">
    <source>
        <dbReference type="PROSITE" id="PS50179"/>
    </source>
</evidence>
<dbReference type="EMBL" id="LODT01000034">
    <property type="protein sequence ID" value="KYQ91665.1"/>
    <property type="molecule type" value="Genomic_DNA"/>
</dbReference>
<dbReference type="SUPFAM" id="SSF89009">
    <property type="entry name" value="GAT-like domain"/>
    <property type="match status" value="1"/>
</dbReference>
<dbReference type="Pfam" id="PF03127">
    <property type="entry name" value="GAT"/>
    <property type="match status" value="1"/>
</dbReference>
<accession>A0A151ZCL3</accession>
<gene>
    <name evidence="9" type="ORF">DLAC_07441</name>
</gene>
<feature type="compositionally biased region" description="Low complexity" evidence="6">
    <location>
        <begin position="406"/>
        <end position="436"/>
    </location>
</feature>
<feature type="domain" description="GAT" evidence="8">
    <location>
        <begin position="221"/>
        <end position="310"/>
    </location>
</feature>
<dbReference type="PANTHER" id="PTHR45898">
    <property type="entry name" value="TOM1-LIKE PROTEIN"/>
    <property type="match status" value="1"/>
</dbReference>
<evidence type="ECO:0000313" key="10">
    <source>
        <dbReference type="Proteomes" id="UP000076078"/>
    </source>
</evidence>
<protein>
    <submittedName>
        <fullName evidence="9">GAT domain-containing protein</fullName>
    </submittedName>
</protein>
<dbReference type="Proteomes" id="UP000076078">
    <property type="component" value="Unassembled WGS sequence"/>
</dbReference>
<dbReference type="InterPro" id="IPR044836">
    <property type="entry name" value="TOL_plant"/>
</dbReference>
<dbReference type="InterPro" id="IPR002014">
    <property type="entry name" value="VHS_dom"/>
</dbReference>
<dbReference type="SMART" id="SM00288">
    <property type="entry name" value="VHS"/>
    <property type="match status" value="1"/>
</dbReference>
<dbReference type="PROSITE" id="PS50909">
    <property type="entry name" value="GAT"/>
    <property type="match status" value="1"/>
</dbReference>
<dbReference type="CDD" id="cd21383">
    <property type="entry name" value="GAT_GGA_Tom1-like"/>
    <property type="match status" value="1"/>
</dbReference>